<reference evidence="3 4" key="1">
    <citation type="journal article" date="2020" name="Nat. Food">
        <title>A phased Vanilla planifolia genome enables genetic improvement of flavour and production.</title>
        <authorList>
            <person name="Hasing T."/>
            <person name="Tang H."/>
            <person name="Brym M."/>
            <person name="Khazi F."/>
            <person name="Huang T."/>
            <person name="Chambers A.H."/>
        </authorList>
    </citation>
    <scope>NUCLEOTIDE SEQUENCE [LARGE SCALE GENOMIC DNA]</scope>
    <source>
        <tissue evidence="1">Leaf</tissue>
    </source>
</reference>
<evidence type="ECO:0000313" key="3">
    <source>
        <dbReference type="Proteomes" id="UP000636800"/>
    </source>
</evidence>
<proteinExistence type="predicted"/>
<dbReference type="Proteomes" id="UP000636800">
    <property type="component" value="Chromosome 5"/>
</dbReference>
<evidence type="ECO:0000313" key="2">
    <source>
        <dbReference type="EMBL" id="KAG0482463.1"/>
    </source>
</evidence>
<dbReference type="AlphaFoldDB" id="A0A835R4S3"/>
<evidence type="ECO:0000313" key="1">
    <source>
        <dbReference type="EMBL" id="KAG0479928.1"/>
    </source>
</evidence>
<keyword evidence="3" id="KW-1185">Reference proteome</keyword>
<gene>
    <name evidence="2" type="ORF">HPP92_010547</name>
    <name evidence="1" type="ORF">HPP92_010786</name>
</gene>
<comment type="caution">
    <text evidence="1">The sequence shown here is derived from an EMBL/GenBank/DDBJ whole genome shotgun (WGS) entry which is preliminary data.</text>
</comment>
<dbReference type="Proteomes" id="UP000639772">
    <property type="component" value="Unassembled WGS sequence"/>
</dbReference>
<sequence>MRGGFNRILGGRTTSVLLKESKVVGRRRKKLLQYRKSKKSKAVFAVVKLQLGSEVAATREVEEERELQPSVRV</sequence>
<accession>A0A835R4S3</accession>
<organism evidence="1 3">
    <name type="scientific">Vanilla planifolia</name>
    <name type="common">Vanilla</name>
    <dbReference type="NCBI Taxonomy" id="51239"/>
    <lineage>
        <taxon>Eukaryota</taxon>
        <taxon>Viridiplantae</taxon>
        <taxon>Streptophyta</taxon>
        <taxon>Embryophyta</taxon>
        <taxon>Tracheophyta</taxon>
        <taxon>Spermatophyta</taxon>
        <taxon>Magnoliopsida</taxon>
        <taxon>Liliopsida</taxon>
        <taxon>Asparagales</taxon>
        <taxon>Orchidaceae</taxon>
        <taxon>Vanilloideae</taxon>
        <taxon>Vanilleae</taxon>
        <taxon>Vanilla</taxon>
    </lineage>
</organism>
<dbReference type="EMBL" id="JADCNL010000005">
    <property type="protein sequence ID" value="KAG0479928.1"/>
    <property type="molecule type" value="Genomic_DNA"/>
</dbReference>
<evidence type="ECO:0000313" key="4">
    <source>
        <dbReference type="Proteomes" id="UP000639772"/>
    </source>
</evidence>
<name>A0A835R4S3_VANPL</name>
<protein>
    <submittedName>
        <fullName evidence="1">Uncharacterized protein</fullName>
    </submittedName>
</protein>
<dbReference type="EMBL" id="JADCNM010000005">
    <property type="protein sequence ID" value="KAG0482463.1"/>
    <property type="molecule type" value="Genomic_DNA"/>
</dbReference>